<dbReference type="AlphaFoldDB" id="E1YM66"/>
<dbReference type="EMBL" id="FR695877">
    <property type="protein sequence ID" value="CBX31199.1"/>
    <property type="molecule type" value="Genomic_DNA"/>
</dbReference>
<name>E1YM66_9BACT</name>
<accession>E1YM66</accession>
<reference evidence="1" key="1">
    <citation type="journal article" date="2011" name="Environ. Microbiol.">
        <title>Genomic insights into the metabolic potential of the polycyclic aromatic hydrocarbon degrading sulfate-reducing Deltaproteobacterium N47.</title>
        <authorList>
            <person name="Bergmann F."/>
            <person name="Selesi D."/>
            <person name="Weinmaier T."/>
            <person name="Tischler P."/>
            <person name="Rattei T."/>
            <person name="Meckenstock R.U."/>
        </authorList>
    </citation>
    <scope>NUCLEOTIDE SEQUENCE</scope>
</reference>
<protein>
    <recommendedName>
        <fullName evidence="2">Inorganic pyrophosphatase Ppa</fullName>
    </recommendedName>
</protein>
<proteinExistence type="predicted"/>
<organism evidence="1">
    <name type="scientific">uncultured Desulfobacterium sp</name>
    <dbReference type="NCBI Taxonomy" id="201089"/>
    <lineage>
        <taxon>Bacteria</taxon>
        <taxon>Pseudomonadati</taxon>
        <taxon>Thermodesulfobacteriota</taxon>
        <taxon>Desulfobacteria</taxon>
        <taxon>Desulfobacterales</taxon>
        <taxon>Desulfobacteriaceae</taxon>
        <taxon>Desulfobacterium</taxon>
        <taxon>environmental samples</taxon>
    </lineage>
</organism>
<evidence type="ECO:0008006" key="2">
    <source>
        <dbReference type="Google" id="ProtNLM"/>
    </source>
</evidence>
<evidence type="ECO:0000313" key="1">
    <source>
        <dbReference type="EMBL" id="CBX31199.1"/>
    </source>
</evidence>
<sequence>MADSPFPSKFEKFEIQAFQKPKDFKSLTKTHVPFSGSPQRHPYDAEKIILITDPFSCSTLYYEFKTKNIDYLEELSNLVDIRGKAITMVRIWVRRLSVGVRCAPFIVEDIQNLTDE</sequence>
<gene>
    <name evidence="1" type="ORF">N47_E47110</name>
</gene>